<protein>
    <submittedName>
        <fullName evidence="3 4">Uncharacterized protein</fullName>
    </submittedName>
</protein>
<gene>
    <name evidence="3" type="ORF">GUITHDRAFT_153400</name>
</gene>
<feature type="chain" id="PRO_5008770819" evidence="2">
    <location>
        <begin position="19"/>
        <end position="142"/>
    </location>
</feature>
<organism evidence="3">
    <name type="scientific">Guillardia theta (strain CCMP2712)</name>
    <name type="common">Cryptophyte</name>
    <dbReference type="NCBI Taxonomy" id="905079"/>
    <lineage>
        <taxon>Eukaryota</taxon>
        <taxon>Cryptophyceae</taxon>
        <taxon>Pyrenomonadales</taxon>
        <taxon>Geminigeraceae</taxon>
        <taxon>Guillardia</taxon>
    </lineage>
</organism>
<dbReference type="HOGENOM" id="CLU_1820871_0_0_1"/>
<name>L1J333_GUITC</name>
<sequence>MNWPHPLVILLLLGTVSHLPVSFTYHMSVAFSRYEDRLDNDMRRLDQSMQHVLGTVFAYALSGSMFYMFINLVYNVYAIILLWDASTSNDGRRWVPVMISVCMYNAPMAWRQDYENFVIAFLSMGLGGMSFIPVLNKKLFSG</sequence>
<dbReference type="GeneID" id="17299587"/>
<evidence type="ECO:0000313" key="5">
    <source>
        <dbReference type="Proteomes" id="UP000011087"/>
    </source>
</evidence>
<dbReference type="KEGG" id="gtt:GUITHDRAFT_153400"/>
<dbReference type="EnsemblProtists" id="EKX42933">
    <property type="protein sequence ID" value="EKX42933"/>
    <property type="gene ID" value="GUITHDRAFT_153400"/>
</dbReference>
<reference evidence="4" key="3">
    <citation type="submission" date="2015-06" db="UniProtKB">
        <authorList>
            <consortium name="EnsemblProtists"/>
        </authorList>
    </citation>
    <scope>IDENTIFICATION</scope>
</reference>
<reference evidence="5" key="2">
    <citation type="submission" date="2012-11" db="EMBL/GenBank/DDBJ databases">
        <authorList>
            <person name="Kuo A."/>
            <person name="Curtis B.A."/>
            <person name="Tanifuji G."/>
            <person name="Burki F."/>
            <person name="Gruber A."/>
            <person name="Irimia M."/>
            <person name="Maruyama S."/>
            <person name="Arias M.C."/>
            <person name="Ball S.G."/>
            <person name="Gile G.H."/>
            <person name="Hirakawa Y."/>
            <person name="Hopkins J.F."/>
            <person name="Rensing S.A."/>
            <person name="Schmutz J."/>
            <person name="Symeonidi A."/>
            <person name="Elias M."/>
            <person name="Eveleigh R.J."/>
            <person name="Herman E.K."/>
            <person name="Klute M.J."/>
            <person name="Nakayama T."/>
            <person name="Obornik M."/>
            <person name="Reyes-Prieto A."/>
            <person name="Armbrust E.V."/>
            <person name="Aves S.J."/>
            <person name="Beiko R.G."/>
            <person name="Coutinho P."/>
            <person name="Dacks J.B."/>
            <person name="Durnford D.G."/>
            <person name="Fast N.M."/>
            <person name="Green B.R."/>
            <person name="Grisdale C."/>
            <person name="Hempe F."/>
            <person name="Henrissat B."/>
            <person name="Hoppner M.P."/>
            <person name="Ishida K.-I."/>
            <person name="Kim E."/>
            <person name="Koreny L."/>
            <person name="Kroth P.G."/>
            <person name="Liu Y."/>
            <person name="Malik S.-B."/>
            <person name="Maier U.G."/>
            <person name="McRose D."/>
            <person name="Mock T."/>
            <person name="Neilson J.A."/>
            <person name="Onodera N.T."/>
            <person name="Poole A.M."/>
            <person name="Pritham E.J."/>
            <person name="Richards T.A."/>
            <person name="Rocap G."/>
            <person name="Roy S.W."/>
            <person name="Sarai C."/>
            <person name="Schaack S."/>
            <person name="Shirato S."/>
            <person name="Slamovits C.H."/>
            <person name="Spencer D.F."/>
            <person name="Suzuki S."/>
            <person name="Worden A.Z."/>
            <person name="Zauner S."/>
            <person name="Barry K."/>
            <person name="Bell C."/>
            <person name="Bharti A.K."/>
            <person name="Crow J.A."/>
            <person name="Grimwood J."/>
            <person name="Kramer R."/>
            <person name="Lindquist E."/>
            <person name="Lucas S."/>
            <person name="Salamov A."/>
            <person name="McFadden G.I."/>
            <person name="Lane C.E."/>
            <person name="Keeling P.J."/>
            <person name="Gray M.W."/>
            <person name="Grigoriev I.V."/>
            <person name="Archibald J.M."/>
        </authorList>
    </citation>
    <scope>NUCLEOTIDE SEQUENCE</scope>
    <source>
        <strain evidence="5">CCMP2712</strain>
    </source>
</reference>
<dbReference type="PaxDb" id="55529-EKX42933"/>
<feature type="non-terminal residue" evidence="3">
    <location>
        <position position="142"/>
    </location>
</feature>
<keyword evidence="1" id="KW-0472">Membrane</keyword>
<feature type="transmembrane region" description="Helical" evidence="1">
    <location>
        <begin position="56"/>
        <end position="82"/>
    </location>
</feature>
<keyword evidence="1" id="KW-1133">Transmembrane helix</keyword>
<feature type="signal peptide" evidence="2">
    <location>
        <begin position="1"/>
        <end position="18"/>
    </location>
</feature>
<dbReference type="EMBL" id="JH993013">
    <property type="protein sequence ID" value="EKX42933.1"/>
    <property type="molecule type" value="Genomic_DNA"/>
</dbReference>
<feature type="transmembrane region" description="Helical" evidence="1">
    <location>
        <begin position="116"/>
        <end position="135"/>
    </location>
</feature>
<evidence type="ECO:0000256" key="2">
    <source>
        <dbReference type="SAM" id="SignalP"/>
    </source>
</evidence>
<dbReference type="AlphaFoldDB" id="L1J333"/>
<proteinExistence type="predicted"/>
<keyword evidence="2" id="KW-0732">Signal</keyword>
<dbReference type="RefSeq" id="XP_005829913.1">
    <property type="nucleotide sequence ID" value="XM_005829856.1"/>
</dbReference>
<keyword evidence="1" id="KW-0812">Transmembrane</keyword>
<reference evidence="3 5" key="1">
    <citation type="journal article" date="2012" name="Nature">
        <title>Algal genomes reveal evolutionary mosaicism and the fate of nucleomorphs.</title>
        <authorList>
            <consortium name="DOE Joint Genome Institute"/>
            <person name="Curtis B.A."/>
            <person name="Tanifuji G."/>
            <person name="Burki F."/>
            <person name="Gruber A."/>
            <person name="Irimia M."/>
            <person name="Maruyama S."/>
            <person name="Arias M.C."/>
            <person name="Ball S.G."/>
            <person name="Gile G.H."/>
            <person name="Hirakawa Y."/>
            <person name="Hopkins J.F."/>
            <person name="Kuo A."/>
            <person name="Rensing S.A."/>
            <person name="Schmutz J."/>
            <person name="Symeonidi A."/>
            <person name="Elias M."/>
            <person name="Eveleigh R.J."/>
            <person name="Herman E.K."/>
            <person name="Klute M.J."/>
            <person name="Nakayama T."/>
            <person name="Obornik M."/>
            <person name="Reyes-Prieto A."/>
            <person name="Armbrust E.V."/>
            <person name="Aves S.J."/>
            <person name="Beiko R.G."/>
            <person name="Coutinho P."/>
            <person name="Dacks J.B."/>
            <person name="Durnford D.G."/>
            <person name="Fast N.M."/>
            <person name="Green B.R."/>
            <person name="Grisdale C.J."/>
            <person name="Hempel F."/>
            <person name="Henrissat B."/>
            <person name="Hoppner M.P."/>
            <person name="Ishida K."/>
            <person name="Kim E."/>
            <person name="Koreny L."/>
            <person name="Kroth P.G."/>
            <person name="Liu Y."/>
            <person name="Malik S.B."/>
            <person name="Maier U.G."/>
            <person name="McRose D."/>
            <person name="Mock T."/>
            <person name="Neilson J.A."/>
            <person name="Onodera N.T."/>
            <person name="Poole A.M."/>
            <person name="Pritham E.J."/>
            <person name="Richards T.A."/>
            <person name="Rocap G."/>
            <person name="Roy S.W."/>
            <person name="Sarai C."/>
            <person name="Schaack S."/>
            <person name="Shirato S."/>
            <person name="Slamovits C.H."/>
            <person name="Spencer D.F."/>
            <person name="Suzuki S."/>
            <person name="Worden A.Z."/>
            <person name="Zauner S."/>
            <person name="Barry K."/>
            <person name="Bell C."/>
            <person name="Bharti A.K."/>
            <person name="Crow J.A."/>
            <person name="Grimwood J."/>
            <person name="Kramer R."/>
            <person name="Lindquist E."/>
            <person name="Lucas S."/>
            <person name="Salamov A."/>
            <person name="McFadden G.I."/>
            <person name="Lane C.E."/>
            <person name="Keeling P.J."/>
            <person name="Gray M.W."/>
            <person name="Grigoriev I.V."/>
            <person name="Archibald J.M."/>
        </authorList>
    </citation>
    <scope>NUCLEOTIDE SEQUENCE</scope>
    <source>
        <strain evidence="3 5">CCMP2712</strain>
    </source>
</reference>
<evidence type="ECO:0000313" key="3">
    <source>
        <dbReference type="EMBL" id="EKX42933.1"/>
    </source>
</evidence>
<dbReference type="Proteomes" id="UP000011087">
    <property type="component" value="Unassembled WGS sequence"/>
</dbReference>
<keyword evidence="5" id="KW-1185">Reference proteome</keyword>
<evidence type="ECO:0000256" key="1">
    <source>
        <dbReference type="SAM" id="Phobius"/>
    </source>
</evidence>
<accession>L1J333</accession>
<evidence type="ECO:0000313" key="4">
    <source>
        <dbReference type="EnsemblProtists" id="EKX42933"/>
    </source>
</evidence>